<evidence type="ECO:0000313" key="3">
    <source>
        <dbReference type="EMBL" id="TDL21332.1"/>
    </source>
</evidence>
<keyword evidence="4" id="KW-1185">Reference proteome</keyword>
<feature type="signal peptide" evidence="2">
    <location>
        <begin position="1"/>
        <end position="16"/>
    </location>
</feature>
<gene>
    <name evidence="3" type="ORF">BD410DRAFT_724345</name>
</gene>
<protein>
    <submittedName>
        <fullName evidence="3">Uncharacterized protein</fullName>
    </submittedName>
</protein>
<reference evidence="3 4" key="1">
    <citation type="submission" date="2018-06" db="EMBL/GenBank/DDBJ databases">
        <title>A transcriptomic atlas of mushroom development highlights an independent origin of complex multicellularity.</title>
        <authorList>
            <consortium name="DOE Joint Genome Institute"/>
            <person name="Krizsan K."/>
            <person name="Almasi E."/>
            <person name="Merenyi Z."/>
            <person name="Sahu N."/>
            <person name="Viragh M."/>
            <person name="Koszo T."/>
            <person name="Mondo S."/>
            <person name="Kiss B."/>
            <person name="Balint B."/>
            <person name="Kues U."/>
            <person name="Barry K."/>
            <person name="Hegedus J.C."/>
            <person name="Henrissat B."/>
            <person name="Johnson J."/>
            <person name="Lipzen A."/>
            <person name="Ohm R."/>
            <person name="Nagy I."/>
            <person name="Pangilinan J."/>
            <person name="Yan J."/>
            <person name="Xiong Y."/>
            <person name="Grigoriev I.V."/>
            <person name="Hibbett D.S."/>
            <person name="Nagy L.G."/>
        </authorList>
    </citation>
    <scope>NUCLEOTIDE SEQUENCE [LARGE SCALE GENOMIC DNA]</scope>
    <source>
        <strain evidence="3 4">SZMC22713</strain>
    </source>
</reference>
<dbReference type="Proteomes" id="UP000294933">
    <property type="component" value="Unassembled WGS sequence"/>
</dbReference>
<organism evidence="3 4">
    <name type="scientific">Rickenella mellea</name>
    <dbReference type="NCBI Taxonomy" id="50990"/>
    <lineage>
        <taxon>Eukaryota</taxon>
        <taxon>Fungi</taxon>
        <taxon>Dikarya</taxon>
        <taxon>Basidiomycota</taxon>
        <taxon>Agaricomycotina</taxon>
        <taxon>Agaricomycetes</taxon>
        <taxon>Hymenochaetales</taxon>
        <taxon>Rickenellaceae</taxon>
        <taxon>Rickenella</taxon>
    </lineage>
</organism>
<evidence type="ECO:0000256" key="2">
    <source>
        <dbReference type="SAM" id="SignalP"/>
    </source>
</evidence>
<proteinExistence type="predicted"/>
<name>A0A4Y7Q2F2_9AGAM</name>
<evidence type="ECO:0000256" key="1">
    <source>
        <dbReference type="SAM" id="MobiDB-lite"/>
    </source>
</evidence>
<evidence type="ECO:0000313" key="4">
    <source>
        <dbReference type="Proteomes" id="UP000294933"/>
    </source>
</evidence>
<feature type="chain" id="PRO_5021450316" evidence="2">
    <location>
        <begin position="17"/>
        <end position="186"/>
    </location>
</feature>
<dbReference type="OrthoDB" id="3039335at2759"/>
<sequence length="186" mass="20352">MWVGCTLCSCIRLAAGTLYIERNGWLLYRHSEDGEPVESWLRKRDATMPDLTIWSDSKQLTPTWTETPLKTVPVSLVDLKNNALIIADVLRVDGSNRTIEPNALVPLAVHGCGITCMILHRPDNPRDVAYRVGMVSMPPYVLVQGRKTGSVRIGAVPADAIALKDPSTTGDLSKSGDEVGTELKNQ</sequence>
<dbReference type="VEuPathDB" id="FungiDB:BD410DRAFT_724345"/>
<accession>A0A4Y7Q2F2</accession>
<feature type="region of interest" description="Disordered" evidence="1">
    <location>
        <begin position="165"/>
        <end position="186"/>
    </location>
</feature>
<dbReference type="AlphaFoldDB" id="A0A4Y7Q2F2"/>
<keyword evidence="2" id="KW-0732">Signal</keyword>
<dbReference type="EMBL" id="ML170181">
    <property type="protein sequence ID" value="TDL21332.1"/>
    <property type="molecule type" value="Genomic_DNA"/>
</dbReference>